<accession>M5FRF5</accession>
<keyword evidence="2" id="KW-1185">Reference proteome</keyword>
<name>M5FRF5_DACPD</name>
<gene>
    <name evidence="1" type="ORF">DACRYDRAFT_111607</name>
</gene>
<dbReference type="AlphaFoldDB" id="M5FRF5"/>
<dbReference type="RefSeq" id="XP_040624462.1">
    <property type="nucleotide sequence ID" value="XM_040769267.1"/>
</dbReference>
<dbReference type="EMBL" id="JH795876">
    <property type="protein sequence ID" value="EJT97564.1"/>
    <property type="molecule type" value="Genomic_DNA"/>
</dbReference>
<proteinExistence type="predicted"/>
<organism evidence="1 2">
    <name type="scientific">Dacryopinax primogenitus (strain DJM 731)</name>
    <name type="common">Brown rot fungus</name>
    <dbReference type="NCBI Taxonomy" id="1858805"/>
    <lineage>
        <taxon>Eukaryota</taxon>
        <taxon>Fungi</taxon>
        <taxon>Dikarya</taxon>
        <taxon>Basidiomycota</taxon>
        <taxon>Agaricomycotina</taxon>
        <taxon>Dacrymycetes</taxon>
        <taxon>Dacrymycetales</taxon>
        <taxon>Dacrymycetaceae</taxon>
        <taxon>Dacryopinax</taxon>
    </lineage>
</organism>
<reference evidence="1 2" key="1">
    <citation type="journal article" date="2012" name="Science">
        <title>The Paleozoic origin of enzymatic lignin decomposition reconstructed from 31 fungal genomes.</title>
        <authorList>
            <person name="Floudas D."/>
            <person name="Binder M."/>
            <person name="Riley R."/>
            <person name="Barry K."/>
            <person name="Blanchette R.A."/>
            <person name="Henrissat B."/>
            <person name="Martinez A.T."/>
            <person name="Otillar R."/>
            <person name="Spatafora J.W."/>
            <person name="Yadav J.S."/>
            <person name="Aerts A."/>
            <person name="Benoit I."/>
            <person name="Boyd A."/>
            <person name="Carlson A."/>
            <person name="Copeland A."/>
            <person name="Coutinho P.M."/>
            <person name="de Vries R.P."/>
            <person name="Ferreira P."/>
            <person name="Findley K."/>
            <person name="Foster B."/>
            <person name="Gaskell J."/>
            <person name="Glotzer D."/>
            <person name="Gorecki P."/>
            <person name="Heitman J."/>
            <person name="Hesse C."/>
            <person name="Hori C."/>
            <person name="Igarashi K."/>
            <person name="Jurgens J.A."/>
            <person name="Kallen N."/>
            <person name="Kersten P."/>
            <person name="Kohler A."/>
            <person name="Kuees U."/>
            <person name="Kumar T.K.A."/>
            <person name="Kuo A."/>
            <person name="LaButti K."/>
            <person name="Larrondo L.F."/>
            <person name="Lindquist E."/>
            <person name="Ling A."/>
            <person name="Lombard V."/>
            <person name="Lucas S."/>
            <person name="Lundell T."/>
            <person name="Martin R."/>
            <person name="McLaughlin D.J."/>
            <person name="Morgenstern I."/>
            <person name="Morin E."/>
            <person name="Murat C."/>
            <person name="Nagy L.G."/>
            <person name="Nolan M."/>
            <person name="Ohm R.A."/>
            <person name="Patyshakuliyeva A."/>
            <person name="Rokas A."/>
            <person name="Ruiz-Duenas F.J."/>
            <person name="Sabat G."/>
            <person name="Salamov A."/>
            <person name="Samejima M."/>
            <person name="Schmutz J."/>
            <person name="Slot J.C."/>
            <person name="St John F."/>
            <person name="Stenlid J."/>
            <person name="Sun H."/>
            <person name="Sun S."/>
            <person name="Syed K."/>
            <person name="Tsang A."/>
            <person name="Wiebenga A."/>
            <person name="Young D."/>
            <person name="Pisabarro A."/>
            <person name="Eastwood D.C."/>
            <person name="Martin F."/>
            <person name="Cullen D."/>
            <person name="Grigoriev I.V."/>
            <person name="Hibbett D.S."/>
        </authorList>
    </citation>
    <scope>NUCLEOTIDE SEQUENCE [LARGE SCALE GENOMIC DNA]</scope>
    <source>
        <strain evidence="1 2">DJM-731 SS1</strain>
    </source>
</reference>
<evidence type="ECO:0000313" key="1">
    <source>
        <dbReference type="EMBL" id="EJT97564.1"/>
    </source>
</evidence>
<dbReference type="GeneID" id="63684329"/>
<dbReference type="Proteomes" id="UP000030653">
    <property type="component" value="Unassembled WGS sequence"/>
</dbReference>
<dbReference type="HOGENOM" id="CLU_200657_0_0_1"/>
<protein>
    <submittedName>
        <fullName evidence="1">Uncharacterized protein</fullName>
    </submittedName>
</protein>
<evidence type="ECO:0000313" key="2">
    <source>
        <dbReference type="Proteomes" id="UP000030653"/>
    </source>
</evidence>
<sequence length="55" mass="6255">MYAMIDKEEGYTGDWTKDKEIMVELMDPTKRIHTMPLEEVLGKPGMGDGFLHGLV</sequence>